<dbReference type="AlphaFoldDB" id="A0A2U1SQ67"/>
<keyword evidence="3" id="KW-0378">Hydrolase</keyword>
<dbReference type="PANTHER" id="PTHR31223">
    <property type="entry name" value="LOG FAMILY PROTEIN YJL055W"/>
    <property type="match status" value="1"/>
</dbReference>
<dbReference type="GO" id="GO:0008714">
    <property type="term" value="F:AMP nucleosidase activity"/>
    <property type="evidence" value="ECO:0007669"/>
    <property type="project" value="UniProtKB-EC"/>
</dbReference>
<keyword evidence="5" id="KW-1185">Reference proteome</keyword>
<evidence type="ECO:0000256" key="1">
    <source>
        <dbReference type="ARBA" id="ARBA00000274"/>
    </source>
</evidence>
<gene>
    <name evidence="4" type="ORF">C5689_11505</name>
</gene>
<protein>
    <recommendedName>
        <fullName evidence="3">Cytokinin riboside 5'-monophosphate phosphoribohydrolase</fullName>
        <ecNumber evidence="3">3.2.2.n1</ecNumber>
    </recommendedName>
</protein>
<evidence type="ECO:0000313" key="5">
    <source>
        <dbReference type="Proteomes" id="UP000245137"/>
    </source>
</evidence>
<organism evidence="4 5">
    <name type="scientific">Methylosinus sporium</name>
    <dbReference type="NCBI Taxonomy" id="428"/>
    <lineage>
        <taxon>Bacteria</taxon>
        <taxon>Pseudomonadati</taxon>
        <taxon>Pseudomonadota</taxon>
        <taxon>Alphaproteobacteria</taxon>
        <taxon>Hyphomicrobiales</taxon>
        <taxon>Methylocystaceae</taxon>
        <taxon>Methylosinus</taxon>
    </lineage>
</organism>
<dbReference type="SUPFAM" id="SSF102405">
    <property type="entry name" value="MCP/YpsA-like"/>
    <property type="match status" value="1"/>
</dbReference>
<dbReference type="NCBIfam" id="TIGR00730">
    <property type="entry name" value="Rossman fold protein, TIGR00730 family"/>
    <property type="match status" value="1"/>
</dbReference>
<comment type="similarity">
    <text evidence="2 3">Belongs to the LOG family.</text>
</comment>
<dbReference type="InterPro" id="IPR005269">
    <property type="entry name" value="LOG"/>
</dbReference>
<proteinExistence type="inferred from homology"/>
<dbReference type="InterPro" id="IPR031100">
    <property type="entry name" value="LOG_fam"/>
</dbReference>
<dbReference type="PANTHER" id="PTHR31223:SF70">
    <property type="entry name" value="LOG FAMILY PROTEIN YJL055W"/>
    <property type="match status" value="1"/>
</dbReference>
<evidence type="ECO:0000256" key="2">
    <source>
        <dbReference type="ARBA" id="ARBA00006763"/>
    </source>
</evidence>
<evidence type="ECO:0000313" key="4">
    <source>
        <dbReference type="EMBL" id="PWB93758.1"/>
    </source>
</evidence>
<dbReference type="OrthoDB" id="9801098at2"/>
<dbReference type="EMBL" id="PUIV01000016">
    <property type="protein sequence ID" value="PWB93758.1"/>
    <property type="molecule type" value="Genomic_DNA"/>
</dbReference>
<comment type="caution">
    <text evidence="4">The sequence shown here is derived from an EMBL/GenBank/DDBJ whole genome shotgun (WGS) entry which is preliminary data.</text>
</comment>
<dbReference type="Gene3D" id="3.40.50.450">
    <property type="match status" value="1"/>
</dbReference>
<dbReference type="RefSeq" id="WP_108917419.1">
    <property type="nucleotide sequence ID" value="NZ_BGJY01000016.1"/>
</dbReference>
<dbReference type="Proteomes" id="UP000245137">
    <property type="component" value="Unassembled WGS sequence"/>
</dbReference>
<keyword evidence="3" id="KW-0203">Cytokinin biosynthesis</keyword>
<sequence>MSDLKKIQSVCVYCGSSTGDDPVYAHAAEALGAALAREGVNLVFGGGSCGLMGAVARATLAQGGKVTGIIPSFLDEREVALSSVTELEVVPDMHTRKRLMFEKSDAFVALPGGIGTLEELTEQLTWIQLGRHSKPLVIADIGGFWKPLLSLFAHMHNAGFIRPGYEVRYMVAERIEDVIPMLRATRVAKSEGDETAIEKHF</sequence>
<reference evidence="4 5" key="1">
    <citation type="journal article" date="2018" name="Appl. Microbiol. Biotechnol.">
        <title>Co-cultivation of the strictly anaerobic methanogen Methanosarcina barkeri with aerobic methanotrophs in an oxygen-limited membrane bioreactor.</title>
        <authorList>
            <person name="In 't Zandt M.H."/>
            <person name="van den Bosch T.J.M."/>
            <person name="Rijkers R."/>
            <person name="van Kessel M.A.H.J."/>
            <person name="Jetten M.S.M."/>
            <person name="Welte C.U."/>
        </authorList>
    </citation>
    <scope>NUCLEOTIDE SEQUENCE [LARGE SCALE GENOMIC DNA]</scope>
    <source>
        <strain evidence="4 5">DSM 17706</strain>
    </source>
</reference>
<accession>A0A2U1SQ67</accession>
<dbReference type="EC" id="3.2.2.n1" evidence="3"/>
<evidence type="ECO:0000256" key="3">
    <source>
        <dbReference type="RuleBase" id="RU363015"/>
    </source>
</evidence>
<dbReference type="Pfam" id="PF03641">
    <property type="entry name" value="Lysine_decarbox"/>
    <property type="match status" value="1"/>
</dbReference>
<dbReference type="GO" id="GO:0009691">
    <property type="term" value="P:cytokinin biosynthetic process"/>
    <property type="evidence" value="ECO:0007669"/>
    <property type="project" value="UniProtKB-UniRule"/>
</dbReference>
<comment type="catalytic activity">
    <reaction evidence="1">
        <text>AMP + H2O = D-ribose 5-phosphate + adenine</text>
        <dbReference type="Rhea" id="RHEA:20129"/>
        <dbReference type="ChEBI" id="CHEBI:15377"/>
        <dbReference type="ChEBI" id="CHEBI:16708"/>
        <dbReference type="ChEBI" id="CHEBI:78346"/>
        <dbReference type="ChEBI" id="CHEBI:456215"/>
        <dbReference type="EC" id="3.2.2.4"/>
    </reaction>
</comment>
<name>A0A2U1SQ67_METSR</name>
<dbReference type="GO" id="GO:0005829">
    <property type="term" value="C:cytosol"/>
    <property type="evidence" value="ECO:0007669"/>
    <property type="project" value="TreeGrafter"/>
</dbReference>